<dbReference type="AlphaFoldDB" id="A0A6M3KA56"/>
<organism evidence="2">
    <name type="scientific">viral metagenome</name>
    <dbReference type="NCBI Taxonomy" id="1070528"/>
    <lineage>
        <taxon>unclassified sequences</taxon>
        <taxon>metagenomes</taxon>
        <taxon>organismal metagenomes</taxon>
    </lineage>
</organism>
<sequence>MITTQVAKTLIHSVVNTNVIRMLIKGGQGSGNFGHSGRVGEVGGLGGEERAICLSRAALKSKGYLDENDKLSEEKDVL</sequence>
<protein>
    <submittedName>
        <fullName evidence="2">Uncharacterized protein</fullName>
    </submittedName>
</protein>
<dbReference type="EMBL" id="MT141501">
    <property type="protein sequence ID" value="QJA63609.1"/>
    <property type="molecule type" value="Genomic_DNA"/>
</dbReference>
<gene>
    <name evidence="2" type="ORF">MM415A01018_0016</name>
    <name evidence="1" type="ORF">MM415B00605_0018</name>
</gene>
<reference evidence="2" key="1">
    <citation type="submission" date="2020-03" db="EMBL/GenBank/DDBJ databases">
        <title>The deep terrestrial virosphere.</title>
        <authorList>
            <person name="Holmfeldt K."/>
            <person name="Nilsson E."/>
            <person name="Simone D."/>
            <person name="Lopez-Fernandez M."/>
            <person name="Wu X."/>
            <person name="de Brujin I."/>
            <person name="Lundin D."/>
            <person name="Andersson A."/>
            <person name="Bertilsson S."/>
            <person name="Dopson M."/>
        </authorList>
    </citation>
    <scope>NUCLEOTIDE SEQUENCE</scope>
    <source>
        <strain evidence="2">MM415A01018</strain>
        <strain evidence="1">MM415B00605</strain>
    </source>
</reference>
<dbReference type="EMBL" id="MT142351">
    <property type="protein sequence ID" value="QJA78740.1"/>
    <property type="molecule type" value="Genomic_DNA"/>
</dbReference>
<evidence type="ECO:0000313" key="2">
    <source>
        <dbReference type="EMBL" id="QJA78740.1"/>
    </source>
</evidence>
<evidence type="ECO:0000313" key="1">
    <source>
        <dbReference type="EMBL" id="QJA63609.1"/>
    </source>
</evidence>
<name>A0A6M3KA56_9ZZZZ</name>
<proteinExistence type="predicted"/>
<accession>A0A6M3KA56</accession>